<dbReference type="EMBL" id="CAJFDI010000004">
    <property type="protein sequence ID" value="CAD5225928.1"/>
    <property type="molecule type" value="Genomic_DNA"/>
</dbReference>
<protein>
    <submittedName>
        <fullName evidence="2">(pine wood nematode) hypothetical protein</fullName>
    </submittedName>
</protein>
<dbReference type="Proteomes" id="UP000659654">
    <property type="component" value="Unassembled WGS sequence"/>
</dbReference>
<dbReference type="OrthoDB" id="5835206at2759"/>
<sequence length="82" mass="8894">MSPLSTVILALFMLLVVQSGKADDMDSYYFRRNAKWISLAPSGGSLVSGRGNFRPGFYGRGGSAAYMGDPVLFKRSQPADLE</sequence>
<accession>A0A1I7SGZ1</accession>
<evidence type="ECO:0000256" key="1">
    <source>
        <dbReference type="SAM" id="SignalP"/>
    </source>
</evidence>
<dbReference type="AlphaFoldDB" id="A0A1I7SGZ1"/>
<feature type="chain" id="PRO_5035360127" evidence="1">
    <location>
        <begin position="23"/>
        <end position="82"/>
    </location>
</feature>
<dbReference type="WBParaSite" id="BXY_1230600.1">
    <property type="protein sequence ID" value="BXY_1230600.1"/>
    <property type="gene ID" value="BXY_1230600"/>
</dbReference>
<dbReference type="EMBL" id="CAJFCV020000004">
    <property type="protein sequence ID" value="CAG9115212.1"/>
    <property type="molecule type" value="Genomic_DNA"/>
</dbReference>
<evidence type="ECO:0000313" key="5">
    <source>
        <dbReference type="WBParaSite" id="BXY_1230600.1"/>
    </source>
</evidence>
<proteinExistence type="predicted"/>
<dbReference type="Proteomes" id="UP000095284">
    <property type="component" value="Unplaced"/>
</dbReference>
<gene>
    <name evidence="2" type="ORF">BXYJ_LOCUS8790</name>
</gene>
<feature type="signal peptide" evidence="1">
    <location>
        <begin position="1"/>
        <end position="22"/>
    </location>
</feature>
<keyword evidence="4" id="KW-1185">Reference proteome</keyword>
<keyword evidence="1" id="KW-0732">Signal</keyword>
<organism evidence="3 5">
    <name type="scientific">Bursaphelenchus xylophilus</name>
    <name type="common">Pinewood nematode worm</name>
    <name type="synonym">Aphelenchoides xylophilus</name>
    <dbReference type="NCBI Taxonomy" id="6326"/>
    <lineage>
        <taxon>Eukaryota</taxon>
        <taxon>Metazoa</taxon>
        <taxon>Ecdysozoa</taxon>
        <taxon>Nematoda</taxon>
        <taxon>Chromadorea</taxon>
        <taxon>Rhabditida</taxon>
        <taxon>Tylenchina</taxon>
        <taxon>Tylenchomorpha</taxon>
        <taxon>Aphelenchoidea</taxon>
        <taxon>Aphelenchoididae</taxon>
        <taxon>Bursaphelenchus</taxon>
    </lineage>
</organism>
<reference evidence="5" key="1">
    <citation type="submission" date="2016-11" db="UniProtKB">
        <authorList>
            <consortium name="WormBaseParasite"/>
        </authorList>
    </citation>
    <scope>IDENTIFICATION</scope>
</reference>
<reference evidence="2" key="2">
    <citation type="submission" date="2020-09" db="EMBL/GenBank/DDBJ databases">
        <authorList>
            <person name="Kikuchi T."/>
        </authorList>
    </citation>
    <scope>NUCLEOTIDE SEQUENCE</scope>
    <source>
        <strain evidence="2">Ka4C1</strain>
    </source>
</reference>
<evidence type="ECO:0000313" key="3">
    <source>
        <dbReference type="Proteomes" id="UP000095284"/>
    </source>
</evidence>
<dbReference type="Proteomes" id="UP000582659">
    <property type="component" value="Unassembled WGS sequence"/>
</dbReference>
<evidence type="ECO:0000313" key="4">
    <source>
        <dbReference type="Proteomes" id="UP000659654"/>
    </source>
</evidence>
<name>A0A1I7SGZ1_BURXY</name>
<evidence type="ECO:0000313" key="2">
    <source>
        <dbReference type="EMBL" id="CAD5225928.1"/>
    </source>
</evidence>